<dbReference type="EMBL" id="FOQD01000019">
    <property type="protein sequence ID" value="SFJ37975.1"/>
    <property type="molecule type" value="Genomic_DNA"/>
</dbReference>
<evidence type="ECO:0000256" key="1">
    <source>
        <dbReference type="SAM" id="MobiDB-lite"/>
    </source>
</evidence>
<feature type="compositionally biased region" description="Low complexity" evidence="1">
    <location>
        <begin position="179"/>
        <end position="193"/>
    </location>
</feature>
<evidence type="ECO:0000313" key="3">
    <source>
        <dbReference type="Proteomes" id="UP000199518"/>
    </source>
</evidence>
<sequence>MSVRITSSGILLGLVLSATGCTPGYYQPSYPTPSTVPVYPSSPQPAFPVTSIPPLPGTTPGPIVSNPGYPSIPATPTNPNSPYFPTQPSTPTVPVSTPTDNPVPIPSNPSVPATNTQPVGDITVQWAPWPLPPKNSASVAMAASPQAVTRTAQKTGHRGIHPNRFATRPGSQSERITRAKIASNAATASAENSGQDDHQIVDGANPTPMEDLHYRGGRTLQNMSFVNLYVSGEQGWNMSDVANIDRAIAAAMSDEHLNNVIRQYFNNQPIGSNALPSHPLVGYLPREISRGDVQYYLQYLYTKGYLSKYDLNNTVFNFLCPPGSLLNDEDARSGNAAVGSTTAVKTRAEEEDDEGPSPLGIGMPQDEAENDSLGGLGGYHGSIHIGSTTIYYSAEVYSESRPDGFKNGIPAFTDSWKNVVATLYHELQEARTDPDVEDVIRNPYDPSASRKLGWTSDAGEEIGDFPLHDNVSIRKIIQEVPLADGSGTVPIQIEYSNAVHGPEGPIPQLHATPAK</sequence>
<dbReference type="Proteomes" id="UP000199518">
    <property type="component" value="Unassembled WGS sequence"/>
</dbReference>
<feature type="compositionally biased region" description="Polar residues" evidence="1">
    <location>
        <begin position="74"/>
        <end position="84"/>
    </location>
</feature>
<reference evidence="3" key="1">
    <citation type="submission" date="2016-10" db="EMBL/GenBank/DDBJ databases">
        <authorList>
            <person name="Varghese N."/>
            <person name="Submissions S."/>
        </authorList>
    </citation>
    <scope>NUCLEOTIDE SEQUENCE [LARGE SCALE GENOMIC DNA]</scope>
    <source>
        <strain evidence="3">DSM 26348</strain>
    </source>
</reference>
<feature type="region of interest" description="Disordered" evidence="1">
    <location>
        <begin position="331"/>
        <end position="375"/>
    </location>
</feature>
<keyword evidence="3" id="KW-1185">Reference proteome</keyword>
<feature type="compositionally biased region" description="Low complexity" evidence="1">
    <location>
        <begin position="86"/>
        <end position="100"/>
    </location>
</feature>
<proteinExistence type="predicted"/>
<dbReference type="RefSeq" id="WP_092055268.1">
    <property type="nucleotide sequence ID" value="NZ_FOQD01000019.1"/>
</dbReference>
<protein>
    <submittedName>
        <fullName evidence="2">Uncharacterized protein</fullName>
    </submittedName>
</protein>
<name>A0A1I3QVP5_9PLAN</name>
<gene>
    <name evidence="2" type="ORF">SAMN05421753_11961</name>
</gene>
<organism evidence="2 3">
    <name type="scientific">Planctomicrobium piriforme</name>
    <dbReference type="NCBI Taxonomy" id="1576369"/>
    <lineage>
        <taxon>Bacteria</taxon>
        <taxon>Pseudomonadati</taxon>
        <taxon>Planctomycetota</taxon>
        <taxon>Planctomycetia</taxon>
        <taxon>Planctomycetales</taxon>
        <taxon>Planctomycetaceae</taxon>
        <taxon>Planctomicrobium</taxon>
    </lineage>
</organism>
<evidence type="ECO:0000313" key="2">
    <source>
        <dbReference type="EMBL" id="SFJ37975.1"/>
    </source>
</evidence>
<dbReference type="AlphaFoldDB" id="A0A1I3QVP5"/>
<dbReference type="OrthoDB" id="4686094at2"/>
<feature type="region of interest" description="Disordered" evidence="1">
    <location>
        <begin position="152"/>
        <end position="210"/>
    </location>
</feature>
<dbReference type="PROSITE" id="PS51257">
    <property type="entry name" value="PROKAR_LIPOPROTEIN"/>
    <property type="match status" value="1"/>
</dbReference>
<accession>A0A1I3QVP5</accession>
<feature type="region of interest" description="Disordered" evidence="1">
    <location>
        <begin position="60"/>
        <end position="100"/>
    </location>
</feature>